<feature type="compositionally biased region" description="Acidic residues" evidence="1">
    <location>
        <begin position="45"/>
        <end position="57"/>
    </location>
</feature>
<evidence type="ECO:0000313" key="3">
    <source>
        <dbReference type="Proteomes" id="UP001176940"/>
    </source>
</evidence>
<name>A0ABN9KUB8_9NEOB</name>
<dbReference type="EMBL" id="CAUEEQ010001784">
    <property type="protein sequence ID" value="CAJ0920866.1"/>
    <property type="molecule type" value="Genomic_DNA"/>
</dbReference>
<reference evidence="2" key="1">
    <citation type="submission" date="2023-07" db="EMBL/GenBank/DDBJ databases">
        <authorList>
            <person name="Stuckert A."/>
        </authorList>
    </citation>
    <scope>NUCLEOTIDE SEQUENCE</scope>
</reference>
<sequence>MDRLPERRERERPVVDPRGRRTDLDRQLWELERQLGELRLRAENDQENVEYEADGSEAGDVFLDRAPPSRTS</sequence>
<feature type="region of interest" description="Disordered" evidence="1">
    <location>
        <begin position="42"/>
        <end position="72"/>
    </location>
</feature>
<accession>A0ABN9KUB8</accession>
<evidence type="ECO:0000313" key="2">
    <source>
        <dbReference type="EMBL" id="CAJ0920866.1"/>
    </source>
</evidence>
<protein>
    <submittedName>
        <fullName evidence="2">Uncharacterized protein</fullName>
    </submittedName>
</protein>
<gene>
    <name evidence="2" type="ORF">RIMI_LOCUS1383588</name>
</gene>
<evidence type="ECO:0000256" key="1">
    <source>
        <dbReference type="SAM" id="MobiDB-lite"/>
    </source>
</evidence>
<dbReference type="Proteomes" id="UP001176940">
    <property type="component" value="Unassembled WGS sequence"/>
</dbReference>
<comment type="caution">
    <text evidence="2">The sequence shown here is derived from an EMBL/GenBank/DDBJ whole genome shotgun (WGS) entry which is preliminary data.</text>
</comment>
<organism evidence="2 3">
    <name type="scientific">Ranitomeya imitator</name>
    <name type="common">mimic poison frog</name>
    <dbReference type="NCBI Taxonomy" id="111125"/>
    <lineage>
        <taxon>Eukaryota</taxon>
        <taxon>Metazoa</taxon>
        <taxon>Chordata</taxon>
        <taxon>Craniata</taxon>
        <taxon>Vertebrata</taxon>
        <taxon>Euteleostomi</taxon>
        <taxon>Amphibia</taxon>
        <taxon>Batrachia</taxon>
        <taxon>Anura</taxon>
        <taxon>Neobatrachia</taxon>
        <taxon>Hyloidea</taxon>
        <taxon>Dendrobatidae</taxon>
        <taxon>Dendrobatinae</taxon>
        <taxon>Ranitomeya</taxon>
    </lineage>
</organism>
<proteinExistence type="predicted"/>
<keyword evidence="3" id="KW-1185">Reference proteome</keyword>
<feature type="region of interest" description="Disordered" evidence="1">
    <location>
        <begin position="1"/>
        <end position="22"/>
    </location>
</feature>